<reference evidence="4" key="1">
    <citation type="submission" date="2022-01" db="EMBL/GenBank/DDBJ databases">
        <authorList>
            <person name="King R."/>
        </authorList>
    </citation>
    <scope>NUCLEOTIDE SEQUENCE</scope>
</reference>
<dbReference type="InterPro" id="IPR051219">
    <property type="entry name" value="Heterochromatin_chromo-domain"/>
</dbReference>
<evidence type="ECO:0000313" key="4">
    <source>
        <dbReference type="EMBL" id="CAG9805446.1"/>
    </source>
</evidence>
<evidence type="ECO:0000313" key="5">
    <source>
        <dbReference type="Proteomes" id="UP001153620"/>
    </source>
</evidence>
<dbReference type="InterPro" id="IPR023779">
    <property type="entry name" value="Chromodomain_CS"/>
</dbReference>
<proteinExistence type="predicted"/>
<dbReference type="SUPFAM" id="SSF54160">
    <property type="entry name" value="Chromo domain-like"/>
    <property type="match status" value="2"/>
</dbReference>
<feature type="domain" description="Chromo" evidence="3">
    <location>
        <begin position="74"/>
        <end position="128"/>
    </location>
</feature>
<dbReference type="Proteomes" id="UP001153620">
    <property type="component" value="Chromosome 2"/>
</dbReference>
<keyword evidence="5" id="KW-1185">Reference proteome</keyword>
<dbReference type="InterPro" id="IPR017984">
    <property type="entry name" value="Chromo_dom_subgr"/>
</dbReference>
<dbReference type="EMBL" id="OU895878">
    <property type="protein sequence ID" value="CAG9805446.1"/>
    <property type="molecule type" value="Genomic_DNA"/>
</dbReference>
<evidence type="ECO:0000256" key="2">
    <source>
        <dbReference type="ARBA" id="ARBA00023242"/>
    </source>
</evidence>
<dbReference type="GO" id="GO:0000792">
    <property type="term" value="C:heterochromatin"/>
    <property type="evidence" value="ECO:0007669"/>
    <property type="project" value="UniProtKB-ARBA"/>
</dbReference>
<accession>A0A9N9RXY4</accession>
<dbReference type="CDD" id="cd00034">
    <property type="entry name" value="CSD"/>
    <property type="match status" value="1"/>
</dbReference>
<dbReference type="CDD" id="cd18631">
    <property type="entry name" value="CD_HP1_like"/>
    <property type="match status" value="1"/>
</dbReference>
<feature type="domain" description="Chromo" evidence="3">
    <location>
        <begin position="14"/>
        <end position="72"/>
    </location>
</feature>
<dbReference type="InterPro" id="IPR008251">
    <property type="entry name" value="Chromo_shadow_dom"/>
</dbReference>
<comment type="subcellular location">
    <subcellularLocation>
        <location evidence="1">Nucleus</location>
    </subcellularLocation>
</comment>
<dbReference type="InterPro" id="IPR016197">
    <property type="entry name" value="Chromo-like_dom_sf"/>
</dbReference>
<dbReference type="Pfam" id="PF01393">
    <property type="entry name" value="Chromo_shadow"/>
    <property type="match status" value="1"/>
</dbReference>
<dbReference type="AlphaFoldDB" id="A0A9N9RXY4"/>
<dbReference type="InterPro" id="IPR023780">
    <property type="entry name" value="Chromo_domain"/>
</dbReference>
<evidence type="ECO:0000259" key="3">
    <source>
        <dbReference type="PROSITE" id="PS50013"/>
    </source>
</evidence>
<reference evidence="4" key="2">
    <citation type="submission" date="2022-10" db="EMBL/GenBank/DDBJ databases">
        <authorList>
            <consortium name="ENA_rothamsted_submissions"/>
            <consortium name="culmorum"/>
            <person name="King R."/>
        </authorList>
    </citation>
    <scope>NUCLEOTIDE SEQUENCE</scope>
</reference>
<dbReference type="PROSITE" id="PS50013">
    <property type="entry name" value="CHROMO_2"/>
    <property type="match status" value="2"/>
</dbReference>
<dbReference type="PROSITE" id="PS00598">
    <property type="entry name" value="CHROMO_1"/>
    <property type="match status" value="1"/>
</dbReference>
<gene>
    <name evidence="4" type="ORF">CHIRRI_LOCUS8318</name>
</gene>
<dbReference type="SMART" id="SM00298">
    <property type="entry name" value="CHROMO"/>
    <property type="match status" value="2"/>
</dbReference>
<dbReference type="GO" id="GO:0005634">
    <property type="term" value="C:nucleus"/>
    <property type="evidence" value="ECO:0007669"/>
    <property type="project" value="UniProtKB-SubCell"/>
</dbReference>
<organism evidence="4 5">
    <name type="scientific">Chironomus riparius</name>
    <dbReference type="NCBI Taxonomy" id="315576"/>
    <lineage>
        <taxon>Eukaryota</taxon>
        <taxon>Metazoa</taxon>
        <taxon>Ecdysozoa</taxon>
        <taxon>Arthropoda</taxon>
        <taxon>Hexapoda</taxon>
        <taxon>Insecta</taxon>
        <taxon>Pterygota</taxon>
        <taxon>Neoptera</taxon>
        <taxon>Endopterygota</taxon>
        <taxon>Diptera</taxon>
        <taxon>Nematocera</taxon>
        <taxon>Chironomoidea</taxon>
        <taxon>Chironomidae</taxon>
        <taxon>Chironominae</taxon>
        <taxon>Chironomus</taxon>
    </lineage>
</organism>
<dbReference type="Pfam" id="PF00385">
    <property type="entry name" value="Chromo"/>
    <property type="match status" value="1"/>
</dbReference>
<evidence type="ECO:0000256" key="1">
    <source>
        <dbReference type="ARBA" id="ARBA00004123"/>
    </source>
</evidence>
<dbReference type="InterPro" id="IPR000953">
    <property type="entry name" value="Chromo/chromo_shadow_dom"/>
</dbReference>
<keyword evidence="2" id="KW-0539">Nucleus</keyword>
<dbReference type="PRINTS" id="PR00504">
    <property type="entry name" value="CHROMODOMAIN"/>
</dbReference>
<dbReference type="SMART" id="SM00300">
    <property type="entry name" value="ChSh"/>
    <property type="match status" value="1"/>
</dbReference>
<protein>
    <recommendedName>
        <fullName evidence="3">Chromo domain-containing protein</fullName>
    </recommendedName>
</protein>
<name>A0A9N9RXY4_9DIPT</name>
<sequence length="128" mass="15162">MTDTESVPELEGEFIVEKILKRRIKNGRIEYFLKWKGFSDSENTWEPTENLNCPELIQAFEEERAKFELPKRSEHIEKIVGAFKDGDDIIFVIKWKGTDECTLMSSKIANFAYTQDVIKFYEERISWK</sequence>
<dbReference type="PANTHER" id="PTHR22812">
    <property type="entry name" value="CHROMOBOX PROTEIN"/>
    <property type="match status" value="1"/>
</dbReference>
<dbReference type="Gene3D" id="2.40.50.40">
    <property type="match status" value="2"/>
</dbReference>
<dbReference type="OrthoDB" id="433924at2759"/>